<accession>A0A366E859</accession>
<dbReference type="PANTHER" id="PTHR39168:SF1">
    <property type="entry name" value="TRANSCRIPTIONAL REGULATORY PROTEIN"/>
    <property type="match status" value="1"/>
</dbReference>
<proteinExistence type="predicted"/>
<sequence>MKDGPVIASVAALIGDPARANILTALMDGRALTVSELAGVAGVTMQTASGHLTKLSDAGLLTAEKQGRHRYFRLSGADVAQVLEALMGLAQRTGAVRVRTGPKDAALREARICYDHLAGEAGVTLFNGLTARNYLEHSEQDALQLTSEGREFFSGLGLELKPLESKRRPLCLHCLDWSERRHHLGGALGAAVLDMMLERNWLRREQGRALHFTPAGRQEFSRHFSCIW</sequence>
<dbReference type="GO" id="GO:0010288">
    <property type="term" value="P:response to lead ion"/>
    <property type="evidence" value="ECO:0007669"/>
    <property type="project" value="TreeGrafter"/>
</dbReference>
<organism evidence="2 3">
    <name type="scientific">Pseudochrobactrum asaccharolyticum</name>
    <dbReference type="NCBI Taxonomy" id="354351"/>
    <lineage>
        <taxon>Bacteria</taxon>
        <taxon>Pseudomonadati</taxon>
        <taxon>Pseudomonadota</taxon>
        <taxon>Alphaproteobacteria</taxon>
        <taxon>Hyphomicrobiales</taxon>
        <taxon>Brucellaceae</taxon>
        <taxon>Pseudochrobactrum</taxon>
    </lineage>
</organism>
<dbReference type="InterPro" id="IPR001845">
    <property type="entry name" value="HTH_ArsR_DNA-bd_dom"/>
</dbReference>
<dbReference type="Proteomes" id="UP000252893">
    <property type="component" value="Unassembled WGS sequence"/>
</dbReference>
<dbReference type="InterPro" id="IPR011991">
    <property type="entry name" value="ArsR-like_HTH"/>
</dbReference>
<reference evidence="2 3" key="1">
    <citation type="submission" date="2018-06" db="EMBL/GenBank/DDBJ databases">
        <title>Genomic Encyclopedia of Type Strains, Phase IV (KMG-IV): sequencing the most valuable type-strain genomes for metagenomic binning, comparative biology and taxonomic classification.</title>
        <authorList>
            <person name="Goeker M."/>
        </authorList>
    </citation>
    <scope>NUCLEOTIDE SEQUENCE [LARGE SCALE GENOMIC DNA]</scope>
    <source>
        <strain evidence="2 3">DSM 25619</strain>
    </source>
</reference>
<dbReference type="CDD" id="cd00090">
    <property type="entry name" value="HTH_ARSR"/>
    <property type="match status" value="1"/>
</dbReference>
<dbReference type="NCBIfam" id="NF033788">
    <property type="entry name" value="HTH_metalloreg"/>
    <property type="match status" value="1"/>
</dbReference>
<dbReference type="GO" id="GO:0003700">
    <property type="term" value="F:DNA-binding transcription factor activity"/>
    <property type="evidence" value="ECO:0007669"/>
    <property type="project" value="InterPro"/>
</dbReference>
<feature type="domain" description="HTH arsR-type" evidence="1">
    <location>
        <begin position="1"/>
        <end position="94"/>
    </location>
</feature>
<dbReference type="InterPro" id="IPR036388">
    <property type="entry name" value="WH-like_DNA-bd_sf"/>
</dbReference>
<dbReference type="PROSITE" id="PS50987">
    <property type="entry name" value="HTH_ARSR_2"/>
    <property type="match status" value="1"/>
</dbReference>
<name>A0A366E859_9HYPH</name>
<gene>
    <name evidence="2" type="ORF">DFR47_101160</name>
</gene>
<dbReference type="Gene3D" id="1.10.10.10">
    <property type="entry name" value="Winged helix-like DNA-binding domain superfamily/Winged helix DNA-binding domain"/>
    <property type="match status" value="1"/>
</dbReference>
<dbReference type="GO" id="GO:0097063">
    <property type="term" value="F:cadmium ion sensor activity"/>
    <property type="evidence" value="ECO:0007669"/>
    <property type="project" value="TreeGrafter"/>
</dbReference>
<protein>
    <submittedName>
        <fullName evidence="2">ArsR family transcriptional regulator</fullName>
    </submittedName>
</protein>
<dbReference type="OrthoDB" id="9797716at2"/>
<dbReference type="GO" id="GO:0032791">
    <property type="term" value="F:lead ion binding"/>
    <property type="evidence" value="ECO:0007669"/>
    <property type="project" value="TreeGrafter"/>
</dbReference>
<dbReference type="SMART" id="SM00418">
    <property type="entry name" value="HTH_ARSR"/>
    <property type="match status" value="1"/>
</dbReference>
<dbReference type="SUPFAM" id="SSF46785">
    <property type="entry name" value="Winged helix' DNA-binding domain"/>
    <property type="match status" value="1"/>
</dbReference>
<dbReference type="GO" id="GO:0046686">
    <property type="term" value="P:response to cadmium ion"/>
    <property type="evidence" value="ECO:0007669"/>
    <property type="project" value="TreeGrafter"/>
</dbReference>
<dbReference type="RefSeq" id="WP_113942522.1">
    <property type="nucleotide sequence ID" value="NZ_JBHEEG010000003.1"/>
</dbReference>
<dbReference type="InterPro" id="IPR052543">
    <property type="entry name" value="HTH_Metal-responsive_Reg"/>
</dbReference>
<dbReference type="InterPro" id="IPR036390">
    <property type="entry name" value="WH_DNA-bd_sf"/>
</dbReference>
<dbReference type="PRINTS" id="PR00778">
    <property type="entry name" value="HTHARSR"/>
</dbReference>
<keyword evidence="3" id="KW-1185">Reference proteome</keyword>
<dbReference type="GO" id="GO:0003677">
    <property type="term" value="F:DNA binding"/>
    <property type="evidence" value="ECO:0007669"/>
    <property type="project" value="TreeGrafter"/>
</dbReference>
<dbReference type="PANTHER" id="PTHR39168">
    <property type="entry name" value="TRANSCRIPTIONAL REGULATOR-RELATED"/>
    <property type="match status" value="1"/>
</dbReference>
<evidence type="ECO:0000259" key="1">
    <source>
        <dbReference type="PROSITE" id="PS50987"/>
    </source>
</evidence>
<dbReference type="Pfam" id="PF12840">
    <property type="entry name" value="HTH_20"/>
    <property type="match status" value="1"/>
</dbReference>
<dbReference type="EMBL" id="QNRH01000001">
    <property type="protein sequence ID" value="RBO98561.1"/>
    <property type="molecule type" value="Genomic_DNA"/>
</dbReference>
<evidence type="ECO:0000313" key="2">
    <source>
        <dbReference type="EMBL" id="RBO98561.1"/>
    </source>
</evidence>
<dbReference type="AlphaFoldDB" id="A0A366E859"/>
<comment type="caution">
    <text evidence="2">The sequence shown here is derived from an EMBL/GenBank/DDBJ whole genome shotgun (WGS) entry which is preliminary data.</text>
</comment>
<evidence type="ECO:0000313" key="3">
    <source>
        <dbReference type="Proteomes" id="UP000252893"/>
    </source>
</evidence>